<evidence type="ECO:0000313" key="2">
    <source>
        <dbReference type="EMBL" id="KAF6170253.1"/>
    </source>
</evidence>
<dbReference type="EMBL" id="JACGCM010000597">
    <property type="protein sequence ID" value="KAF6170253.1"/>
    <property type="molecule type" value="Genomic_DNA"/>
</dbReference>
<name>A0A7J7NT29_9MAGN</name>
<dbReference type="InterPro" id="IPR026960">
    <property type="entry name" value="RVT-Znf"/>
</dbReference>
<dbReference type="Pfam" id="PF13456">
    <property type="entry name" value="RVT_3"/>
    <property type="match status" value="1"/>
</dbReference>
<dbReference type="InterPro" id="IPR044730">
    <property type="entry name" value="RNase_H-like_dom_plant"/>
</dbReference>
<dbReference type="PANTHER" id="PTHR47723">
    <property type="entry name" value="OS05G0353850 PROTEIN"/>
    <property type="match status" value="1"/>
</dbReference>
<dbReference type="Gene3D" id="3.30.420.10">
    <property type="entry name" value="Ribonuclease H-like superfamily/Ribonuclease H"/>
    <property type="match status" value="1"/>
</dbReference>
<keyword evidence="3" id="KW-1185">Reference proteome</keyword>
<proteinExistence type="predicted"/>
<dbReference type="GO" id="GO:0004523">
    <property type="term" value="F:RNA-DNA hybrid ribonuclease activity"/>
    <property type="evidence" value="ECO:0007669"/>
    <property type="project" value="InterPro"/>
</dbReference>
<dbReference type="Pfam" id="PF13966">
    <property type="entry name" value="zf-RVT"/>
    <property type="match status" value="1"/>
</dbReference>
<dbReference type="PANTHER" id="PTHR47723:SF19">
    <property type="entry name" value="POLYNUCLEOTIDYL TRANSFERASE, RIBONUCLEASE H-LIKE SUPERFAMILY PROTEIN"/>
    <property type="match status" value="1"/>
</dbReference>
<feature type="domain" description="RNase H type-1" evidence="1">
    <location>
        <begin position="368"/>
        <end position="455"/>
    </location>
</feature>
<reference evidence="2 3" key="1">
    <citation type="journal article" date="2020" name="IScience">
        <title>Genome Sequencing of the Endangered Kingdonia uniflora (Circaeasteraceae, Ranunculales) Reveals Potential Mechanisms of Evolutionary Specialization.</title>
        <authorList>
            <person name="Sun Y."/>
            <person name="Deng T."/>
            <person name="Zhang A."/>
            <person name="Moore M.J."/>
            <person name="Landis J.B."/>
            <person name="Lin N."/>
            <person name="Zhang H."/>
            <person name="Zhang X."/>
            <person name="Huang J."/>
            <person name="Zhang X."/>
            <person name="Sun H."/>
            <person name="Wang H."/>
        </authorList>
    </citation>
    <scope>NUCLEOTIDE SEQUENCE [LARGE SCALE GENOMIC DNA]</scope>
    <source>
        <strain evidence="2">TB1705</strain>
        <tissue evidence="2">Leaf</tissue>
    </source>
</reference>
<evidence type="ECO:0000313" key="3">
    <source>
        <dbReference type="Proteomes" id="UP000541444"/>
    </source>
</evidence>
<accession>A0A7J7NT29</accession>
<dbReference type="Proteomes" id="UP000541444">
    <property type="component" value="Unassembled WGS sequence"/>
</dbReference>
<dbReference type="PROSITE" id="PS50879">
    <property type="entry name" value="RNASE_H_1"/>
    <property type="match status" value="1"/>
</dbReference>
<dbReference type="OrthoDB" id="1380667at2759"/>
<sequence>MGIYKWYASVIKEDERILCNFLWSGEPESRKLVLWLGISCVNHFRNGGINLRRLNEINQSLMMKLTWNFLNPKDEWSEFIQVKFIAKSGYFSMITKGSLIWEGVRGAIGDVRAYSGWVIGDGASIDLWRDSWCSPISLKDWINNDFIPWKDLHAKVSCIIVEVRWSIPYNLHLVFHRLGVDIYNIKINKNKTDRWVWQPDLVGKFSVKGAFESIRNKGQPACWYIFLFKKAIRPRLSRWDWRLRHGKIPSDDNDQTKGIAMASRCGLCNNSSETIQHLFWKCGFSIGEIWGGTNFLWQARNNCIFEEQINTLANEKRKWIKQIHDTAVLYSGFMFNNQSDLGILHCLGVAVQPCNHPMVKSFFWELPQKGEIKINIYGAARGNPGKGGIGCIFRDSDGKVFGTLSKGLGLVTNYMAKCEAIIHGVKYAALFGWLIAWNESDSTTAVEAFKSDNIP</sequence>
<organism evidence="2 3">
    <name type="scientific">Kingdonia uniflora</name>
    <dbReference type="NCBI Taxonomy" id="39325"/>
    <lineage>
        <taxon>Eukaryota</taxon>
        <taxon>Viridiplantae</taxon>
        <taxon>Streptophyta</taxon>
        <taxon>Embryophyta</taxon>
        <taxon>Tracheophyta</taxon>
        <taxon>Spermatophyta</taxon>
        <taxon>Magnoliopsida</taxon>
        <taxon>Ranunculales</taxon>
        <taxon>Circaeasteraceae</taxon>
        <taxon>Kingdonia</taxon>
    </lineage>
</organism>
<dbReference type="CDD" id="cd06222">
    <property type="entry name" value="RNase_H_like"/>
    <property type="match status" value="1"/>
</dbReference>
<dbReference type="InterPro" id="IPR036397">
    <property type="entry name" value="RNaseH_sf"/>
</dbReference>
<dbReference type="AlphaFoldDB" id="A0A7J7NT29"/>
<gene>
    <name evidence="2" type="ORF">GIB67_035358</name>
</gene>
<protein>
    <recommendedName>
        <fullName evidence="1">RNase H type-1 domain-containing protein</fullName>
    </recommendedName>
</protein>
<dbReference type="InterPro" id="IPR053151">
    <property type="entry name" value="RNase_H-like"/>
</dbReference>
<dbReference type="InterPro" id="IPR012337">
    <property type="entry name" value="RNaseH-like_sf"/>
</dbReference>
<comment type="caution">
    <text evidence="2">The sequence shown here is derived from an EMBL/GenBank/DDBJ whole genome shotgun (WGS) entry which is preliminary data.</text>
</comment>
<dbReference type="InterPro" id="IPR002156">
    <property type="entry name" value="RNaseH_domain"/>
</dbReference>
<evidence type="ECO:0000259" key="1">
    <source>
        <dbReference type="PROSITE" id="PS50879"/>
    </source>
</evidence>
<dbReference type="SUPFAM" id="SSF53098">
    <property type="entry name" value="Ribonuclease H-like"/>
    <property type="match status" value="1"/>
</dbReference>
<dbReference type="GO" id="GO:0003676">
    <property type="term" value="F:nucleic acid binding"/>
    <property type="evidence" value="ECO:0007669"/>
    <property type="project" value="InterPro"/>
</dbReference>